<dbReference type="EMBL" id="CAJVRM010000154">
    <property type="protein sequence ID" value="CAG8975871.1"/>
    <property type="molecule type" value="Genomic_DNA"/>
</dbReference>
<dbReference type="GO" id="GO:0007023">
    <property type="term" value="P:post-chaperonin tubulin folding pathway"/>
    <property type="evidence" value="ECO:0007669"/>
    <property type="project" value="InterPro"/>
</dbReference>
<evidence type="ECO:0008006" key="6">
    <source>
        <dbReference type="Google" id="ProtNLM"/>
    </source>
</evidence>
<dbReference type="GO" id="GO:0048487">
    <property type="term" value="F:beta-tubulin binding"/>
    <property type="evidence" value="ECO:0007669"/>
    <property type="project" value="InterPro"/>
</dbReference>
<evidence type="ECO:0000313" key="5">
    <source>
        <dbReference type="Proteomes" id="UP000701801"/>
    </source>
</evidence>
<organism evidence="4 5">
    <name type="scientific">Hymenoscyphus albidus</name>
    <dbReference type="NCBI Taxonomy" id="595503"/>
    <lineage>
        <taxon>Eukaryota</taxon>
        <taxon>Fungi</taxon>
        <taxon>Dikarya</taxon>
        <taxon>Ascomycota</taxon>
        <taxon>Pezizomycotina</taxon>
        <taxon>Leotiomycetes</taxon>
        <taxon>Helotiales</taxon>
        <taxon>Helotiaceae</taxon>
        <taxon>Hymenoscyphus</taxon>
    </lineage>
</organism>
<dbReference type="InterPro" id="IPR033162">
    <property type="entry name" value="TBCD"/>
</dbReference>
<accession>A0A9N9Q6S4</accession>
<dbReference type="PANTHER" id="PTHR12658:SF0">
    <property type="entry name" value="TUBULIN-SPECIFIC CHAPERONE D"/>
    <property type="match status" value="1"/>
</dbReference>
<dbReference type="PANTHER" id="PTHR12658">
    <property type="entry name" value="BETA-TUBULIN COFACTOR D"/>
    <property type="match status" value="1"/>
</dbReference>
<dbReference type="Pfam" id="PF25767">
    <property type="entry name" value="ARM_TBCD_2nd"/>
    <property type="match status" value="1"/>
</dbReference>
<dbReference type="OrthoDB" id="10253476at2759"/>
<gene>
    <name evidence="4" type="ORF">HYALB_00011121</name>
</gene>
<proteinExistence type="predicted"/>
<keyword evidence="1" id="KW-0143">Chaperone</keyword>
<dbReference type="GO" id="GO:0005096">
    <property type="term" value="F:GTPase activator activity"/>
    <property type="evidence" value="ECO:0007669"/>
    <property type="project" value="InterPro"/>
</dbReference>
<dbReference type="InterPro" id="IPR022577">
    <property type="entry name" value="TBCD_C"/>
</dbReference>
<dbReference type="Proteomes" id="UP000701801">
    <property type="component" value="Unassembled WGS sequence"/>
</dbReference>
<keyword evidence="5" id="KW-1185">Reference proteome</keyword>
<feature type="domain" description="Tubulin-folding cofactor D C-terminal" evidence="2">
    <location>
        <begin position="1007"/>
        <end position="1196"/>
    </location>
</feature>
<protein>
    <recommendedName>
        <fullName evidence="6">Tubulin-specific chaperone D C-terminal domain-containing protein</fullName>
    </recommendedName>
</protein>
<dbReference type="GO" id="GO:0000226">
    <property type="term" value="P:microtubule cytoskeleton organization"/>
    <property type="evidence" value="ECO:0007669"/>
    <property type="project" value="TreeGrafter"/>
</dbReference>
<dbReference type="InterPro" id="IPR058033">
    <property type="entry name" value="ARM_TBCD_2nd"/>
</dbReference>
<evidence type="ECO:0000259" key="3">
    <source>
        <dbReference type="Pfam" id="PF25767"/>
    </source>
</evidence>
<evidence type="ECO:0000259" key="2">
    <source>
        <dbReference type="Pfam" id="PF12612"/>
    </source>
</evidence>
<feature type="domain" description="Tubulin-folding cofactor D ARM repeats" evidence="3">
    <location>
        <begin position="425"/>
        <end position="511"/>
    </location>
</feature>
<sequence>MDAPDEDKDVVLQRSSEEIIATLKTSVKSFLRKSEKKKVRRHVRVRETQGILNLLEHFQELPQLLDPHLQTLVPLLADAFLEHLVREQSSESKPTEKVPNDSDHLLQPLSQAICQLLYTFCKIRGGKVIVRFLSTETRFLELLLSAIEAGNLEADGDTPKGHTRRWEERYITLLWLSQLLLAPFDLSTISSTVAVNGTSSTIPGLEWPENVPGVSVRVISLAIKHLSSAGKESDAAKVLLVRVAMRRDMQQLGILNCLTRWAISMFRAPEMEVRLAQHYIGLLSFLAGLLVSSVGTSDLHQHLEGIFVLAQAIVDSETPLFKIINDSAVARKNAIKMIRTIGILDLRNIANYASQARIEGTIGHLLGFLADRSTPVRLAGSKALSMVTLKLDEDMASEVVDAVINDLTANGNPWHGVIPNDDLKVFNLSSADEMHWHGLILTLSHLLYRHAIPATKLGPILSYLIVGLSFEKRNTSGVSVGTSVRDAACFGIWALARRYTTAELRSVALDTSETPSLSATFTVPLEILKEHSQDLVVQGLAIELVISACLDPAGNIRRGSSAALQELVGRHPDTIIEGITLVQVIDYHAIARRSRAFQEVAPPATRLSRIYSDALVAGLAGWRGVGDSDASMRRMSANAFSKISWADQHSSCSLLPSVEITDSLMRLFNRYNDLPVREASERHGVLLCIAGITERLRPILGISNIKRNLEQNSLLPLQKVLGSVISMYIPVLIDAELNLDKKGAADLSGEGISRVLLSMIPLLRAELVLRWFLGDSISQSSRRSEKEQASMLCQLDIPLWHGGAGSIVPTEALTSCQNSYDSGFPPMKAVTESARTLLVQFAKLKEKESIQSVTEALSNYILLFEKTERATVVMELIEAVIADGNSGRTGQGKASLKSLFVILPLVTDSSLNPKGLQEKIFSTLHWRWTLVNDIETRVTILECLANSSALLTHTTKFTSMIREGLDDYTTDNRGDVGSHVRIAALRVVEVFGRNLEPSDKRGYAMFHTFVGRILRLASEKLDKVRIEAQKALTWATSNEPRLVMWSIAIFHTNLHSHRGAFIKLSPNSHEYYTTLLAFPEHYYLDGLIYQVQWLTQVLEGYVLSADTGSQDVVRASRDALVEYCDTKDIHATLISCALLDLLTTSINDKNERIIPSVLEVIAFLLDMGIVQRSKVSFPELFKLVQKSHFQTRNVKKLEAAVKVYGGMIPIHNGVLKKLTSMLLHPFPRVRNLVAEELWVQTGVGKGVNWTKATQADMAVLRKELSVA</sequence>
<dbReference type="Pfam" id="PF12612">
    <property type="entry name" value="TFCD_C"/>
    <property type="match status" value="1"/>
</dbReference>
<dbReference type="Pfam" id="PF23579">
    <property type="entry name" value="ARM_TBCD"/>
    <property type="match status" value="1"/>
</dbReference>
<evidence type="ECO:0000256" key="1">
    <source>
        <dbReference type="ARBA" id="ARBA00023186"/>
    </source>
</evidence>
<dbReference type="InterPro" id="IPR016024">
    <property type="entry name" value="ARM-type_fold"/>
</dbReference>
<dbReference type="InterPro" id="IPR011989">
    <property type="entry name" value="ARM-like"/>
</dbReference>
<dbReference type="Gene3D" id="1.25.10.10">
    <property type="entry name" value="Leucine-rich Repeat Variant"/>
    <property type="match status" value="1"/>
</dbReference>
<comment type="caution">
    <text evidence="4">The sequence shown here is derived from an EMBL/GenBank/DDBJ whole genome shotgun (WGS) entry which is preliminary data.</text>
</comment>
<reference evidence="4" key="1">
    <citation type="submission" date="2021-07" db="EMBL/GenBank/DDBJ databases">
        <authorList>
            <person name="Durling M."/>
        </authorList>
    </citation>
    <scope>NUCLEOTIDE SEQUENCE</scope>
</reference>
<dbReference type="AlphaFoldDB" id="A0A9N9Q6S4"/>
<dbReference type="SUPFAM" id="SSF48371">
    <property type="entry name" value="ARM repeat"/>
    <property type="match status" value="2"/>
</dbReference>
<dbReference type="GO" id="GO:0007021">
    <property type="term" value="P:tubulin complex assembly"/>
    <property type="evidence" value="ECO:0007669"/>
    <property type="project" value="InterPro"/>
</dbReference>
<evidence type="ECO:0000313" key="4">
    <source>
        <dbReference type="EMBL" id="CAG8975871.1"/>
    </source>
</evidence>
<name>A0A9N9Q6S4_9HELO</name>